<keyword evidence="6" id="KW-1185">Reference proteome</keyword>
<organism evidence="5 6">
    <name type="scientific">Pseudodesulfovibrio nedwellii</name>
    <dbReference type="NCBI Taxonomy" id="2973072"/>
    <lineage>
        <taxon>Bacteria</taxon>
        <taxon>Pseudomonadati</taxon>
        <taxon>Thermodesulfobacteriota</taxon>
        <taxon>Desulfovibrionia</taxon>
        <taxon>Desulfovibrionales</taxon>
        <taxon>Desulfovibrionaceae</taxon>
    </lineage>
</organism>
<evidence type="ECO:0000256" key="1">
    <source>
        <dbReference type="ARBA" id="ARBA00006739"/>
    </source>
</evidence>
<dbReference type="GO" id="GO:0016740">
    <property type="term" value="F:transferase activity"/>
    <property type="evidence" value="ECO:0007669"/>
    <property type="project" value="UniProtKB-KW"/>
</dbReference>
<dbReference type="RefSeq" id="WP_281760858.1">
    <property type="nucleotide sequence ID" value="NZ_AP026709.1"/>
</dbReference>
<evidence type="ECO:0000256" key="2">
    <source>
        <dbReference type="ARBA" id="ARBA00022676"/>
    </source>
</evidence>
<evidence type="ECO:0000256" key="3">
    <source>
        <dbReference type="ARBA" id="ARBA00022679"/>
    </source>
</evidence>
<evidence type="ECO:0000259" key="4">
    <source>
        <dbReference type="Pfam" id="PF00535"/>
    </source>
</evidence>
<evidence type="ECO:0000313" key="5">
    <source>
        <dbReference type="EMBL" id="BDQ38360.1"/>
    </source>
</evidence>
<proteinExistence type="inferred from homology"/>
<protein>
    <submittedName>
        <fullName evidence="5">Glycosyl transferase family 2</fullName>
    </submittedName>
</protein>
<sequence>MARAITDGLIEFWQSLPEDLKAKLRLGFTGKKHLLDIAGWCLRSGNPAVMPIAVDALETVVRENPLDGRMAAELLALNPIKDILSSEVVEKLTVVANYYQAPGPSDPFMKLRASRDFLVLKDFIRTQVTKEPNNLYWREQALTIGVFNFDTDFCVEILSNDIESSAESVISIALSRVRALSSPEKTIDTGQLLNDLATAPWNMGLALRGYDVLAGVAEMRTALPGSVALLLYSWNKADELDATLASLLDSDLTGASLFVLDNGSTDRTAEVLAGWESRFVAELGADRFTVISLPVNVGAASARNWLLHMDVVQEHEFVCYLDDDVELSKDWLSWLGAAVKVYPEAGVWGCKVVDHANGLLIQSADSHLLAEPDTIVDFSRLAPNPFKLSDLHIQTVDSGDFDFMRPCASVTGCCHLFRTETLLESGDFAIQLSPSQYDDMEHDIRLCEAGLFPVYQGHLAVRHKKRTGVASHTSMQEEGNALGNKYKMQTMHGVEEVCAAARAEQAVLEVDILVKLKFLEEYMK</sequence>
<dbReference type="InterPro" id="IPR001173">
    <property type="entry name" value="Glyco_trans_2-like"/>
</dbReference>
<dbReference type="PANTHER" id="PTHR43179">
    <property type="entry name" value="RHAMNOSYLTRANSFERASE WBBL"/>
    <property type="match status" value="1"/>
</dbReference>
<comment type="similarity">
    <text evidence="1">Belongs to the glycosyltransferase 2 family.</text>
</comment>
<accession>A0ABN6S957</accession>
<dbReference type="EMBL" id="AP026709">
    <property type="protein sequence ID" value="BDQ38360.1"/>
    <property type="molecule type" value="Genomic_DNA"/>
</dbReference>
<evidence type="ECO:0000313" key="6">
    <source>
        <dbReference type="Proteomes" id="UP001317742"/>
    </source>
</evidence>
<feature type="domain" description="Glycosyltransferase 2-like" evidence="4">
    <location>
        <begin position="234"/>
        <end position="363"/>
    </location>
</feature>
<dbReference type="CDD" id="cd00761">
    <property type="entry name" value="Glyco_tranf_GTA_type"/>
    <property type="match status" value="1"/>
</dbReference>
<dbReference type="SUPFAM" id="SSF53448">
    <property type="entry name" value="Nucleotide-diphospho-sugar transferases"/>
    <property type="match status" value="1"/>
</dbReference>
<dbReference type="Proteomes" id="UP001317742">
    <property type="component" value="Chromosome"/>
</dbReference>
<name>A0ABN6S957_9BACT</name>
<dbReference type="Gene3D" id="3.90.550.10">
    <property type="entry name" value="Spore Coat Polysaccharide Biosynthesis Protein SpsA, Chain A"/>
    <property type="match status" value="1"/>
</dbReference>
<dbReference type="PANTHER" id="PTHR43179:SF12">
    <property type="entry name" value="GALACTOFURANOSYLTRANSFERASE GLFT2"/>
    <property type="match status" value="1"/>
</dbReference>
<keyword evidence="3 5" id="KW-0808">Transferase</keyword>
<keyword evidence="2" id="KW-0328">Glycosyltransferase</keyword>
<dbReference type="Pfam" id="PF00535">
    <property type="entry name" value="Glycos_transf_2"/>
    <property type="match status" value="1"/>
</dbReference>
<gene>
    <name evidence="5" type="ORF">SYK_27200</name>
</gene>
<dbReference type="InterPro" id="IPR029044">
    <property type="entry name" value="Nucleotide-diphossugar_trans"/>
</dbReference>
<reference evidence="5 6" key="1">
    <citation type="submission" date="2022-08" db="EMBL/GenBank/DDBJ databases">
        <title>Genome Sequence of the sulphate-reducing bacterium, Pseudodesulfovibrio sp. SYK.</title>
        <authorList>
            <person name="Kondo R."/>
            <person name="Kataoka T."/>
        </authorList>
    </citation>
    <scope>NUCLEOTIDE SEQUENCE [LARGE SCALE GENOMIC DNA]</scope>
    <source>
        <strain evidence="5 6">SYK</strain>
    </source>
</reference>